<dbReference type="RefSeq" id="WP_091656542.1">
    <property type="nucleotide sequence ID" value="NZ_FONT01000001.1"/>
</dbReference>
<reference evidence="2 3" key="1">
    <citation type="submission" date="2016-10" db="EMBL/GenBank/DDBJ databases">
        <authorList>
            <person name="de Groot N.N."/>
        </authorList>
    </citation>
    <scope>NUCLEOTIDE SEQUENCE [LARGE SCALE GENOMIC DNA]</scope>
    <source>
        <strain evidence="2 3">DSM 23995</strain>
    </source>
</reference>
<organism evidence="2 3">
    <name type="scientific">Alteribacillus iranensis</name>
    <dbReference type="NCBI Taxonomy" id="930128"/>
    <lineage>
        <taxon>Bacteria</taxon>
        <taxon>Bacillati</taxon>
        <taxon>Bacillota</taxon>
        <taxon>Bacilli</taxon>
        <taxon>Bacillales</taxon>
        <taxon>Bacillaceae</taxon>
        <taxon>Alteribacillus</taxon>
    </lineage>
</organism>
<evidence type="ECO:0000313" key="3">
    <source>
        <dbReference type="Proteomes" id="UP000199516"/>
    </source>
</evidence>
<accession>A0A1I1ZPQ6</accession>
<sequence length="75" mass="8428">MDLTVFLIGAAFFTGGFFLLLLYLWRKKNMVLPFTLMGIGVIVCFIGLIMSSPLTEEERSAERIEAENAVSPREL</sequence>
<keyword evidence="3" id="KW-1185">Reference proteome</keyword>
<feature type="transmembrane region" description="Helical" evidence="1">
    <location>
        <begin position="6"/>
        <end position="24"/>
    </location>
</feature>
<dbReference type="AlphaFoldDB" id="A0A1I1ZPQ6"/>
<gene>
    <name evidence="2" type="ORF">SAMN05192532_101354</name>
</gene>
<evidence type="ECO:0000313" key="2">
    <source>
        <dbReference type="EMBL" id="SFE33318.1"/>
    </source>
</evidence>
<keyword evidence="1" id="KW-0472">Membrane</keyword>
<dbReference type="Proteomes" id="UP000199516">
    <property type="component" value="Unassembled WGS sequence"/>
</dbReference>
<protein>
    <submittedName>
        <fullName evidence="2">Uncharacterized protein</fullName>
    </submittedName>
</protein>
<proteinExistence type="predicted"/>
<keyword evidence="1" id="KW-0812">Transmembrane</keyword>
<evidence type="ECO:0000256" key="1">
    <source>
        <dbReference type="SAM" id="Phobius"/>
    </source>
</evidence>
<name>A0A1I1ZPQ6_9BACI</name>
<dbReference type="EMBL" id="FONT01000001">
    <property type="protein sequence ID" value="SFE33318.1"/>
    <property type="molecule type" value="Genomic_DNA"/>
</dbReference>
<feature type="transmembrane region" description="Helical" evidence="1">
    <location>
        <begin position="31"/>
        <end position="50"/>
    </location>
</feature>
<keyword evidence="1" id="KW-1133">Transmembrane helix</keyword>
<dbReference type="OrthoDB" id="2974161at2"/>